<evidence type="ECO:0000313" key="2">
    <source>
        <dbReference type="Proteomes" id="UP000439903"/>
    </source>
</evidence>
<comment type="caution">
    <text evidence="1">The sequence shown here is derived from an EMBL/GenBank/DDBJ whole genome shotgun (WGS) entry which is preliminary data.</text>
</comment>
<evidence type="ECO:0000313" key="1">
    <source>
        <dbReference type="EMBL" id="KAF0490028.1"/>
    </source>
</evidence>
<gene>
    <name evidence="1" type="ORF">F8M41_021994</name>
</gene>
<dbReference type="AlphaFoldDB" id="A0A8H4AFR1"/>
<dbReference type="EMBL" id="WTPW01000666">
    <property type="protein sequence ID" value="KAF0490028.1"/>
    <property type="molecule type" value="Genomic_DNA"/>
</dbReference>
<proteinExistence type="predicted"/>
<protein>
    <submittedName>
        <fullName evidence="1">Uncharacterized protein</fullName>
    </submittedName>
</protein>
<reference evidence="1 2" key="1">
    <citation type="journal article" date="2019" name="Environ. Microbiol.">
        <title>At the nexus of three kingdoms: the genome of the mycorrhizal fungus Gigaspora margarita provides insights into plant, endobacterial and fungal interactions.</title>
        <authorList>
            <person name="Venice F."/>
            <person name="Ghignone S."/>
            <person name="Salvioli di Fossalunga A."/>
            <person name="Amselem J."/>
            <person name="Novero M."/>
            <person name="Xianan X."/>
            <person name="Sedzielewska Toro K."/>
            <person name="Morin E."/>
            <person name="Lipzen A."/>
            <person name="Grigoriev I.V."/>
            <person name="Henrissat B."/>
            <person name="Martin F.M."/>
            <person name="Bonfante P."/>
        </authorList>
    </citation>
    <scope>NUCLEOTIDE SEQUENCE [LARGE SCALE GENOMIC DNA]</scope>
    <source>
        <strain evidence="1 2">BEG34</strain>
    </source>
</reference>
<dbReference type="OrthoDB" id="2420177at2759"/>
<sequence length="130" mass="15316">MNLSAKEKCALTTLRELTKKLDNKIFHVFEDRGTSYGIIGSKKLKYEGGLVFTNEGNIDILQYVILRKDDKKNIISYFKNLFEPINADLPKQITDEFDMEFKYQEEFANFLLKQIETKERKFSLGQYKKI</sequence>
<name>A0A8H4AFR1_GIGMA</name>
<dbReference type="Proteomes" id="UP000439903">
    <property type="component" value="Unassembled WGS sequence"/>
</dbReference>
<organism evidence="1 2">
    <name type="scientific">Gigaspora margarita</name>
    <dbReference type="NCBI Taxonomy" id="4874"/>
    <lineage>
        <taxon>Eukaryota</taxon>
        <taxon>Fungi</taxon>
        <taxon>Fungi incertae sedis</taxon>
        <taxon>Mucoromycota</taxon>
        <taxon>Glomeromycotina</taxon>
        <taxon>Glomeromycetes</taxon>
        <taxon>Diversisporales</taxon>
        <taxon>Gigasporaceae</taxon>
        <taxon>Gigaspora</taxon>
    </lineage>
</organism>
<accession>A0A8H4AFR1</accession>
<keyword evidence="2" id="KW-1185">Reference proteome</keyword>